<dbReference type="InterPro" id="IPR010079">
    <property type="entry name" value="Xanthine_PRibTrfase"/>
</dbReference>
<evidence type="ECO:0000256" key="2">
    <source>
        <dbReference type="ARBA" id="ARBA00022676"/>
    </source>
</evidence>
<feature type="domain" description="Phosphoribosyltransferase" evidence="7">
    <location>
        <begin position="36"/>
        <end position="157"/>
    </location>
</feature>
<comment type="pathway">
    <text evidence="5">Purine metabolism; XMP biosynthesis via salvage pathway; XMP from xanthine: step 1/1.</text>
</comment>
<comment type="subcellular location">
    <subcellularLocation>
        <location evidence="5">Cytoplasm</location>
    </subcellularLocation>
</comment>
<comment type="subunit">
    <text evidence="5">Homodimer.</text>
</comment>
<feature type="binding site" evidence="5">
    <location>
        <position position="156"/>
    </location>
    <ligand>
        <name>xanthine</name>
        <dbReference type="ChEBI" id="CHEBI:17712"/>
    </ligand>
</feature>
<dbReference type="NCBIfam" id="TIGR01744">
    <property type="entry name" value="XPRTase"/>
    <property type="match status" value="1"/>
</dbReference>
<feature type="binding site" evidence="5">
    <location>
        <begin position="128"/>
        <end position="132"/>
    </location>
    <ligand>
        <name>5-phospho-alpha-D-ribose 1-diphosphate</name>
        <dbReference type="ChEBI" id="CHEBI:58017"/>
    </ligand>
</feature>
<dbReference type="GO" id="GO:0005737">
    <property type="term" value="C:cytoplasm"/>
    <property type="evidence" value="ECO:0007669"/>
    <property type="project" value="UniProtKB-SubCell"/>
</dbReference>
<organism evidence="8 9">
    <name type="scientific">Fusicatenibacter saccharivorans</name>
    <dbReference type="NCBI Taxonomy" id="1150298"/>
    <lineage>
        <taxon>Bacteria</taxon>
        <taxon>Bacillati</taxon>
        <taxon>Bacillota</taxon>
        <taxon>Clostridia</taxon>
        <taxon>Lachnospirales</taxon>
        <taxon>Lachnospiraceae</taxon>
        <taxon>Fusicatenibacter</taxon>
    </lineage>
</organism>
<dbReference type="PANTHER" id="PTHR43864:SF1">
    <property type="entry name" value="XANTHINE PHOSPHORIBOSYLTRANSFERASE"/>
    <property type="match status" value="1"/>
</dbReference>
<dbReference type="PANTHER" id="PTHR43864">
    <property type="entry name" value="HYPOXANTHINE/GUANINE PHOSPHORIBOSYLTRANSFERASE"/>
    <property type="match status" value="1"/>
</dbReference>
<comment type="function">
    <text evidence="5">Converts the preformed base xanthine, a product of nucleic acid breakdown, to xanthosine 5'-monophosphate (XMP), so it can be reused for RNA or DNA synthesis.</text>
</comment>
<dbReference type="HAMAP" id="MF_01184">
    <property type="entry name" value="XPRTase"/>
    <property type="match status" value="1"/>
</dbReference>
<evidence type="ECO:0000313" key="9">
    <source>
        <dbReference type="Proteomes" id="UP000095706"/>
    </source>
</evidence>
<dbReference type="EC" id="2.4.2.22" evidence="5 6"/>
<evidence type="ECO:0000256" key="6">
    <source>
        <dbReference type="NCBIfam" id="TIGR01744"/>
    </source>
</evidence>
<dbReference type="Gene3D" id="3.40.50.2020">
    <property type="match status" value="1"/>
</dbReference>
<dbReference type="RefSeq" id="WP_055227243.1">
    <property type="nucleotide sequence ID" value="NZ_CYYV01000006.1"/>
</dbReference>
<dbReference type="InterPro" id="IPR000836">
    <property type="entry name" value="PRTase_dom"/>
</dbReference>
<gene>
    <name evidence="5 8" type="primary">xpt</name>
    <name evidence="8" type="ORF">ERS852406_01368</name>
</gene>
<keyword evidence="4 5" id="KW-0660">Purine salvage</keyword>
<name>A0A174CTQ6_9FIRM</name>
<dbReference type="InterPro" id="IPR029057">
    <property type="entry name" value="PRTase-like"/>
</dbReference>
<reference evidence="8 9" key="1">
    <citation type="submission" date="2015-09" db="EMBL/GenBank/DDBJ databases">
        <authorList>
            <consortium name="Pathogen Informatics"/>
        </authorList>
    </citation>
    <scope>NUCLEOTIDE SEQUENCE [LARGE SCALE GENOMIC DNA]</scope>
    <source>
        <strain evidence="8 9">2789STDY5608849</strain>
    </source>
</reference>
<evidence type="ECO:0000313" key="8">
    <source>
        <dbReference type="EMBL" id="CUO15208.1"/>
    </source>
</evidence>
<feature type="binding site" evidence="5">
    <location>
        <position position="20"/>
    </location>
    <ligand>
        <name>xanthine</name>
        <dbReference type="ChEBI" id="CHEBI:17712"/>
    </ligand>
</feature>
<protein>
    <recommendedName>
        <fullName evidence="5 6">Xanthine phosphoribosyltransferase</fullName>
        <shortName evidence="5">XPRTase</shortName>
        <ecNumber evidence="5 6">2.4.2.22</ecNumber>
    </recommendedName>
</protein>
<keyword evidence="3 5" id="KW-0808">Transferase</keyword>
<comment type="catalytic activity">
    <reaction evidence="5">
        <text>XMP + diphosphate = xanthine + 5-phospho-alpha-D-ribose 1-diphosphate</text>
        <dbReference type="Rhea" id="RHEA:10800"/>
        <dbReference type="ChEBI" id="CHEBI:17712"/>
        <dbReference type="ChEBI" id="CHEBI:33019"/>
        <dbReference type="ChEBI" id="CHEBI:57464"/>
        <dbReference type="ChEBI" id="CHEBI:58017"/>
        <dbReference type="EC" id="2.4.2.22"/>
    </reaction>
</comment>
<comment type="similarity">
    <text evidence="5">Belongs to the purine/pyrimidine phosphoribosyltransferase family. Xpt subfamily.</text>
</comment>
<dbReference type="GO" id="GO:0000310">
    <property type="term" value="F:xanthine phosphoribosyltransferase activity"/>
    <property type="evidence" value="ECO:0007669"/>
    <property type="project" value="UniProtKB-UniRule"/>
</dbReference>
<dbReference type="Proteomes" id="UP000095706">
    <property type="component" value="Unassembled WGS sequence"/>
</dbReference>
<evidence type="ECO:0000256" key="4">
    <source>
        <dbReference type="ARBA" id="ARBA00022726"/>
    </source>
</evidence>
<dbReference type="NCBIfam" id="NF006671">
    <property type="entry name" value="PRK09219.1"/>
    <property type="match status" value="1"/>
</dbReference>
<dbReference type="AlphaFoldDB" id="A0A174CTQ6"/>
<keyword evidence="2 5" id="KW-0328">Glycosyltransferase</keyword>
<evidence type="ECO:0000256" key="3">
    <source>
        <dbReference type="ARBA" id="ARBA00022679"/>
    </source>
</evidence>
<feature type="binding site" evidence="5">
    <location>
        <position position="27"/>
    </location>
    <ligand>
        <name>xanthine</name>
        <dbReference type="ChEBI" id="CHEBI:17712"/>
    </ligand>
</feature>
<evidence type="ECO:0000256" key="5">
    <source>
        <dbReference type="HAMAP-Rule" id="MF_01184"/>
    </source>
</evidence>
<accession>A0A174CTQ6</accession>
<evidence type="ECO:0000259" key="7">
    <source>
        <dbReference type="Pfam" id="PF00156"/>
    </source>
</evidence>
<dbReference type="UniPathway" id="UPA00602">
    <property type="reaction ID" value="UER00658"/>
</dbReference>
<dbReference type="GO" id="GO:0032265">
    <property type="term" value="P:XMP salvage"/>
    <property type="evidence" value="ECO:0007669"/>
    <property type="project" value="UniProtKB-UniRule"/>
</dbReference>
<sequence>MQLLEDRIRKDGKVREGNVLKVDSFLNHQMDVNLFREIGKEFQRRFAGEEITKILTIEASGIGIACVVAEIFNVPVVFAKKTQTKNIAGDVYTTKVESFTHGRVYDIIVSKEFLGKGDKVLLIDDFLANGKALEGLATLVQDSGAELVGAGVVIEKGFQIGGKLLRDRGIHLESLAIVDGMNDKTGEITFRKQ</sequence>
<dbReference type="GO" id="GO:0046110">
    <property type="term" value="P:xanthine metabolic process"/>
    <property type="evidence" value="ECO:0007669"/>
    <property type="project" value="UniProtKB-UniRule"/>
</dbReference>
<dbReference type="InterPro" id="IPR050118">
    <property type="entry name" value="Pur/Pyrimidine_PRTase"/>
</dbReference>
<dbReference type="SUPFAM" id="SSF53271">
    <property type="entry name" value="PRTase-like"/>
    <property type="match status" value="1"/>
</dbReference>
<dbReference type="CDD" id="cd06223">
    <property type="entry name" value="PRTases_typeI"/>
    <property type="match status" value="1"/>
</dbReference>
<evidence type="ECO:0000256" key="1">
    <source>
        <dbReference type="ARBA" id="ARBA00022490"/>
    </source>
</evidence>
<dbReference type="EMBL" id="CYYV01000006">
    <property type="protein sequence ID" value="CUO15208.1"/>
    <property type="molecule type" value="Genomic_DNA"/>
</dbReference>
<keyword evidence="1 5" id="KW-0963">Cytoplasm</keyword>
<proteinExistence type="inferred from homology"/>
<dbReference type="Pfam" id="PF00156">
    <property type="entry name" value="Pribosyltran"/>
    <property type="match status" value="1"/>
</dbReference>
<dbReference type="GO" id="GO:0006166">
    <property type="term" value="P:purine ribonucleoside salvage"/>
    <property type="evidence" value="ECO:0007669"/>
    <property type="project" value="UniProtKB-KW"/>
</dbReference>